<dbReference type="EMBL" id="RSCM01000006">
    <property type="protein sequence ID" value="RUS96787.1"/>
    <property type="molecule type" value="Genomic_DNA"/>
</dbReference>
<gene>
    <name evidence="1" type="ORF">DSM107003_21930</name>
</gene>
<evidence type="ECO:0000313" key="2">
    <source>
        <dbReference type="Proteomes" id="UP000276103"/>
    </source>
</evidence>
<organism evidence="1 2">
    <name type="scientific">Trichormus variabilis SAG 1403-4b</name>
    <dbReference type="NCBI Taxonomy" id="447716"/>
    <lineage>
        <taxon>Bacteria</taxon>
        <taxon>Bacillati</taxon>
        <taxon>Cyanobacteriota</taxon>
        <taxon>Cyanophyceae</taxon>
        <taxon>Nostocales</taxon>
        <taxon>Nostocaceae</taxon>
        <taxon>Trichormus</taxon>
    </lineage>
</organism>
<comment type="caution">
    <text evidence="1">The sequence shown here is derived from an EMBL/GenBank/DDBJ whole genome shotgun (WGS) entry which is preliminary data.</text>
</comment>
<reference evidence="1 2" key="1">
    <citation type="journal article" date="2019" name="Genome Biol. Evol.">
        <title>Day and night: Metabolic profiles and evolutionary relationships of six axenic non-marine cyanobacteria.</title>
        <authorList>
            <person name="Will S.E."/>
            <person name="Henke P."/>
            <person name="Boedeker C."/>
            <person name="Huang S."/>
            <person name="Brinkmann H."/>
            <person name="Rohde M."/>
            <person name="Jarek M."/>
            <person name="Friedl T."/>
            <person name="Seufert S."/>
            <person name="Schumacher M."/>
            <person name="Overmann J."/>
            <person name="Neumann-Schaal M."/>
            <person name="Petersen J."/>
        </authorList>
    </citation>
    <scope>NUCLEOTIDE SEQUENCE [LARGE SCALE GENOMIC DNA]</scope>
    <source>
        <strain evidence="1 2">SAG 1403-4b</strain>
    </source>
</reference>
<dbReference type="Proteomes" id="UP000276103">
    <property type="component" value="Unassembled WGS sequence"/>
</dbReference>
<sequence length="141" mass="15861">MTKLITATLIATVLLLTPSHKSHVTLAGTCASNCGPRPLQFKPGQYIRVEVVNRTPRVLKLDRFPEMQRMTLEPGKEYRLNQQSATEPNISLLFWDDTGRSLQAVVSKPNFGTLRLELRPSNRFPGDRSLNILDDGQVNVF</sequence>
<proteinExistence type="predicted"/>
<name>A0A433USM4_ANAVA</name>
<protein>
    <submittedName>
        <fullName evidence="1">Uncharacterized protein</fullName>
    </submittedName>
</protein>
<dbReference type="OrthoDB" id="463439at2"/>
<accession>A0A433USM4</accession>
<dbReference type="RefSeq" id="WP_127053981.1">
    <property type="nucleotide sequence ID" value="NZ_RSCM01000006.1"/>
</dbReference>
<evidence type="ECO:0000313" key="1">
    <source>
        <dbReference type="EMBL" id="RUS96787.1"/>
    </source>
</evidence>
<keyword evidence="2" id="KW-1185">Reference proteome</keyword>
<dbReference type="AlphaFoldDB" id="A0A433USM4"/>